<dbReference type="Proteomes" id="UP001601976">
    <property type="component" value="Unassembled WGS sequence"/>
</dbReference>
<name>A0ABW6RIE9_9ACTN</name>
<accession>A0ABW6RIE9</accession>
<evidence type="ECO:0000313" key="3">
    <source>
        <dbReference type="Proteomes" id="UP001601976"/>
    </source>
</evidence>
<proteinExistence type="inferred from homology"/>
<comment type="caution">
    <text evidence="2">The sequence shown here is derived from an EMBL/GenBank/DDBJ whole genome shotgun (WGS) entry which is preliminary data.</text>
</comment>
<organism evidence="2 3">
    <name type="scientific">Streptomyces flavidovirens</name>
    <dbReference type="NCBI Taxonomy" id="67298"/>
    <lineage>
        <taxon>Bacteria</taxon>
        <taxon>Bacillati</taxon>
        <taxon>Actinomycetota</taxon>
        <taxon>Actinomycetes</taxon>
        <taxon>Kitasatosporales</taxon>
        <taxon>Streptomycetaceae</taxon>
        <taxon>Streptomyces</taxon>
    </lineage>
</organism>
<dbReference type="RefSeq" id="WP_387896584.1">
    <property type="nucleotide sequence ID" value="NZ_JBIAPK010000006.1"/>
</dbReference>
<reference evidence="2 3" key="1">
    <citation type="submission" date="2024-10" db="EMBL/GenBank/DDBJ databases">
        <title>The Natural Products Discovery Center: Release of the First 8490 Sequenced Strains for Exploring Actinobacteria Biosynthetic Diversity.</title>
        <authorList>
            <person name="Kalkreuter E."/>
            <person name="Kautsar S.A."/>
            <person name="Yang D."/>
            <person name="Bader C.D."/>
            <person name="Teijaro C.N."/>
            <person name="Fluegel L."/>
            <person name="Davis C.M."/>
            <person name="Simpson J.R."/>
            <person name="Lauterbach L."/>
            <person name="Steele A.D."/>
            <person name="Gui C."/>
            <person name="Meng S."/>
            <person name="Li G."/>
            <person name="Viehrig K."/>
            <person name="Ye F."/>
            <person name="Su P."/>
            <person name="Kiefer A.F."/>
            <person name="Nichols A."/>
            <person name="Cepeda A.J."/>
            <person name="Yan W."/>
            <person name="Fan B."/>
            <person name="Jiang Y."/>
            <person name="Adhikari A."/>
            <person name="Zheng C.-J."/>
            <person name="Schuster L."/>
            <person name="Cowan T.M."/>
            <person name="Smanski M.J."/>
            <person name="Chevrette M.G."/>
            <person name="De Carvalho L.P.S."/>
            <person name="Shen B."/>
        </authorList>
    </citation>
    <scope>NUCLEOTIDE SEQUENCE [LARGE SCALE GENOMIC DNA]</scope>
    <source>
        <strain evidence="2 3">NPDC003029</strain>
    </source>
</reference>
<protein>
    <recommendedName>
        <fullName evidence="4">Enoyl-CoA hydratase</fullName>
    </recommendedName>
</protein>
<comment type="similarity">
    <text evidence="1">Belongs to the enoyl-CoA hydratase/isomerase family.</text>
</comment>
<dbReference type="InterPro" id="IPR014748">
    <property type="entry name" value="Enoyl-CoA_hydra_C"/>
</dbReference>
<dbReference type="InterPro" id="IPR029045">
    <property type="entry name" value="ClpP/crotonase-like_dom_sf"/>
</dbReference>
<dbReference type="EMBL" id="JBIAPK010000006">
    <property type="protein sequence ID" value="MFF3341306.1"/>
    <property type="molecule type" value="Genomic_DNA"/>
</dbReference>
<gene>
    <name evidence="2" type="ORF">ACFYWW_21620</name>
</gene>
<evidence type="ECO:0000256" key="1">
    <source>
        <dbReference type="ARBA" id="ARBA00005254"/>
    </source>
</evidence>
<evidence type="ECO:0008006" key="4">
    <source>
        <dbReference type="Google" id="ProtNLM"/>
    </source>
</evidence>
<evidence type="ECO:0000313" key="2">
    <source>
        <dbReference type="EMBL" id="MFF3341306.1"/>
    </source>
</evidence>
<dbReference type="SUPFAM" id="SSF52096">
    <property type="entry name" value="ClpP/crotonase"/>
    <property type="match status" value="1"/>
</dbReference>
<sequence>MVPADRLLEEAAEIAVTVALDKQTRGRAAREAVNRADDTSLREGVLLERRLFHALFVGRDPSEGMGAFLKKLLRPSI</sequence>
<dbReference type="Gene3D" id="1.10.12.10">
    <property type="entry name" value="Lyase 2-enoyl-coa Hydratase, Chain A, domain 2"/>
    <property type="match status" value="1"/>
</dbReference>
<keyword evidence="3" id="KW-1185">Reference proteome</keyword>